<gene>
    <name evidence="3" type="primary">LOC115886732</name>
</gene>
<dbReference type="OrthoDB" id="10021598at2759"/>
<feature type="compositionally biased region" description="Low complexity" evidence="1">
    <location>
        <begin position="126"/>
        <end position="146"/>
    </location>
</feature>
<accession>A0A6J2YFG6</accession>
<name>A0A6J2YFG6_SITOR</name>
<dbReference type="Proteomes" id="UP000504635">
    <property type="component" value="Unplaced"/>
</dbReference>
<reference evidence="3" key="1">
    <citation type="submission" date="2025-08" db="UniProtKB">
        <authorList>
            <consortium name="RefSeq"/>
        </authorList>
    </citation>
    <scope>IDENTIFICATION</scope>
    <source>
        <tissue evidence="3">Gonads</tissue>
    </source>
</reference>
<evidence type="ECO:0000313" key="2">
    <source>
        <dbReference type="Proteomes" id="UP000504635"/>
    </source>
</evidence>
<feature type="compositionally biased region" description="Polar residues" evidence="1">
    <location>
        <begin position="282"/>
        <end position="295"/>
    </location>
</feature>
<proteinExistence type="predicted"/>
<organism evidence="2 3">
    <name type="scientific">Sitophilus oryzae</name>
    <name type="common">Rice weevil</name>
    <name type="synonym">Curculio oryzae</name>
    <dbReference type="NCBI Taxonomy" id="7048"/>
    <lineage>
        <taxon>Eukaryota</taxon>
        <taxon>Metazoa</taxon>
        <taxon>Ecdysozoa</taxon>
        <taxon>Arthropoda</taxon>
        <taxon>Hexapoda</taxon>
        <taxon>Insecta</taxon>
        <taxon>Pterygota</taxon>
        <taxon>Neoptera</taxon>
        <taxon>Endopterygota</taxon>
        <taxon>Coleoptera</taxon>
        <taxon>Polyphaga</taxon>
        <taxon>Cucujiformia</taxon>
        <taxon>Curculionidae</taxon>
        <taxon>Dryophthorinae</taxon>
        <taxon>Sitophilus</taxon>
    </lineage>
</organism>
<evidence type="ECO:0000256" key="1">
    <source>
        <dbReference type="SAM" id="MobiDB-lite"/>
    </source>
</evidence>
<keyword evidence="2" id="KW-1185">Reference proteome</keyword>
<dbReference type="KEGG" id="soy:115886732"/>
<evidence type="ECO:0000313" key="3">
    <source>
        <dbReference type="RefSeq" id="XP_030761864.1"/>
    </source>
</evidence>
<sequence length="565" mass="64132">MQQRSKTGLTASPTKKLPYNPHRQIQIQLKAIAVPAPFNWKPYSGFFNPYAPGCSLLCNHPIDQQAKELLRKAKDSWKCSKNEEIESLRSGLNQLSHRDKNDENYCSQIESVPEELFRRYTETDSRPLTPAPTLASAATRASATRRCVTPEASTGNGRARLVLDLRRTHSQETISYSASLQEPPIIRIQHVPTRTVSLENLPQPKVSPSRRSLPVHSPRKIKSTNASVRCQVAEPIKLDGEEKHEEDDEDIVKRRGKKKKKKGRDASRGPPAFQASLDPETQVATIGNDSNNPSARASLVPGQEAGEGPTSASSEHKKKHRYHKSLDIDSYLDAEILKHLRRELNEEIVDSELNIKRRMALIEALKAVPKERIDCDELVTLQKELKVPPLNSEVWISLPRIFTRSSARFELPMDSRSLSTITPLIYAKEHVSITSGRKLLFNCVFNKFKMETDIDDAYERKMSGANLQEALDLLMGRPMTVKETEYFRNLVGWKDCDVFDFKLFCGVAAVCERVMAPWYQPRLPDRKEDPCHEIETADFEVLERKLCKQSVDENVLELLKCIKTL</sequence>
<dbReference type="PANTHER" id="PTHR36696">
    <property type="entry name" value="AGAP012002-PA"/>
    <property type="match status" value="1"/>
</dbReference>
<protein>
    <submittedName>
        <fullName evidence="3">Uncharacterized protein LOC115886732</fullName>
    </submittedName>
</protein>
<dbReference type="RefSeq" id="XP_030761864.1">
    <property type="nucleotide sequence ID" value="XM_030906004.1"/>
</dbReference>
<dbReference type="InParanoid" id="A0A6J2YFG6"/>
<dbReference type="GeneID" id="115886732"/>
<feature type="compositionally biased region" description="Basic residues" evidence="1">
    <location>
        <begin position="254"/>
        <end position="263"/>
    </location>
</feature>
<dbReference type="AlphaFoldDB" id="A0A6J2YFG6"/>
<feature type="region of interest" description="Disordered" evidence="1">
    <location>
        <begin position="123"/>
        <end position="154"/>
    </location>
</feature>
<feature type="region of interest" description="Disordered" evidence="1">
    <location>
        <begin position="198"/>
        <end position="322"/>
    </location>
</feature>
<dbReference type="PANTHER" id="PTHR36696:SF1">
    <property type="entry name" value="EF-HAND DOMAIN-CONTAINING PROTEIN"/>
    <property type="match status" value="1"/>
</dbReference>